<organism evidence="1 2">
    <name type="scientific">Hydrogenophaga laconesensis</name>
    <dbReference type="NCBI Taxonomy" id="1805971"/>
    <lineage>
        <taxon>Bacteria</taxon>
        <taxon>Pseudomonadati</taxon>
        <taxon>Pseudomonadota</taxon>
        <taxon>Betaproteobacteria</taxon>
        <taxon>Burkholderiales</taxon>
        <taxon>Comamonadaceae</taxon>
        <taxon>Hydrogenophaga</taxon>
    </lineage>
</organism>
<dbReference type="EMBL" id="JAVDWE010000010">
    <property type="protein sequence ID" value="MDR7095762.1"/>
    <property type="molecule type" value="Genomic_DNA"/>
</dbReference>
<dbReference type="Proteomes" id="UP001265550">
    <property type="component" value="Unassembled WGS sequence"/>
</dbReference>
<sequence length="35" mass="3751">MSVTVLLFRFTVMLSSPVTVDGRSEPRTVGATPQA</sequence>
<gene>
    <name evidence="1" type="ORF">J2X09_003514</name>
</gene>
<accession>A0ABU1VE62</accession>
<evidence type="ECO:0000313" key="2">
    <source>
        <dbReference type="Proteomes" id="UP001265550"/>
    </source>
</evidence>
<reference evidence="1 2" key="1">
    <citation type="submission" date="2023-07" db="EMBL/GenBank/DDBJ databases">
        <title>Sorghum-associated microbial communities from plants grown in Nebraska, USA.</title>
        <authorList>
            <person name="Schachtman D."/>
        </authorList>
    </citation>
    <scope>NUCLEOTIDE SEQUENCE [LARGE SCALE GENOMIC DNA]</scope>
    <source>
        <strain evidence="1 2">BE240</strain>
    </source>
</reference>
<evidence type="ECO:0000313" key="1">
    <source>
        <dbReference type="EMBL" id="MDR7095762.1"/>
    </source>
</evidence>
<protein>
    <submittedName>
        <fullName evidence="1">Uncharacterized protein</fullName>
    </submittedName>
</protein>
<comment type="caution">
    <text evidence="1">The sequence shown here is derived from an EMBL/GenBank/DDBJ whole genome shotgun (WGS) entry which is preliminary data.</text>
</comment>
<name>A0ABU1VE62_9BURK</name>
<keyword evidence="2" id="KW-1185">Reference proteome</keyword>
<proteinExistence type="predicted"/>